<dbReference type="NCBIfam" id="TIGR00566">
    <property type="entry name" value="trpG_papA"/>
    <property type="match status" value="1"/>
</dbReference>
<dbReference type="InterPro" id="IPR017926">
    <property type="entry name" value="GATASE"/>
</dbReference>
<dbReference type="Proteomes" id="UP000032024">
    <property type="component" value="Chromosome"/>
</dbReference>
<dbReference type="PRINTS" id="PR00096">
    <property type="entry name" value="GATASE"/>
</dbReference>
<dbReference type="AlphaFoldDB" id="A0A0C5C4Q0"/>
<evidence type="ECO:0000313" key="3">
    <source>
        <dbReference type="Proteomes" id="UP000032024"/>
    </source>
</evidence>
<gene>
    <name evidence="2" type="ORF">SB48_HM08orf01444</name>
</gene>
<dbReference type="CDD" id="cd01743">
    <property type="entry name" value="GATase1_Anthranilate_Synthase"/>
    <property type="match status" value="1"/>
</dbReference>
<dbReference type="GO" id="GO:0004049">
    <property type="term" value="F:anthranilate synthase activity"/>
    <property type="evidence" value="ECO:0007669"/>
    <property type="project" value="TreeGrafter"/>
</dbReference>
<dbReference type="PRINTS" id="PR00097">
    <property type="entry name" value="ANTSNTHASEII"/>
</dbReference>
<keyword evidence="1" id="KW-0315">Glutamine amidotransferase</keyword>
<accession>A0A0C5C4Q0</accession>
<evidence type="ECO:0000256" key="1">
    <source>
        <dbReference type="ARBA" id="ARBA00022962"/>
    </source>
</evidence>
<dbReference type="PANTHER" id="PTHR43418">
    <property type="entry name" value="MULTIFUNCTIONAL TRYPTOPHAN BIOSYNTHESIS PROTEIN-RELATED"/>
    <property type="match status" value="1"/>
</dbReference>
<proteinExistence type="predicted"/>
<dbReference type="InterPro" id="IPR050472">
    <property type="entry name" value="Anth_synth/Amidotransfase"/>
</dbReference>
<dbReference type="RefSeq" id="WP_035183849.1">
    <property type="nucleotide sequence ID" value="NZ_CP010525.1"/>
</dbReference>
<keyword evidence="3" id="KW-1185">Reference proteome</keyword>
<dbReference type="PROSITE" id="PS51273">
    <property type="entry name" value="GATASE_TYPE_1"/>
    <property type="match status" value="1"/>
</dbReference>
<dbReference type="PRINTS" id="PR00099">
    <property type="entry name" value="CPSGATASE"/>
</dbReference>
<dbReference type="InterPro" id="IPR029062">
    <property type="entry name" value="Class_I_gatase-like"/>
</dbReference>
<dbReference type="PANTHER" id="PTHR43418:SF4">
    <property type="entry name" value="MULTIFUNCTIONAL TRYPTOPHAN BIOSYNTHESIS PROTEIN"/>
    <property type="match status" value="1"/>
</dbReference>
<dbReference type="SUPFAM" id="SSF52317">
    <property type="entry name" value="Class I glutamine amidotransferase-like"/>
    <property type="match status" value="1"/>
</dbReference>
<protein>
    <submittedName>
        <fullName evidence="2">Anthranilate synthase subunit II</fullName>
    </submittedName>
</protein>
<sequence>MILLLDNYDSFTYNLYQYFCELGEEVKVFRNDRITVDEIRRLKPEAIVLSPGPGVPENAGISIETVKTFYRQIPLLGVCLGHQAIAAAFGGGITKAKEIKHGKTSLVRHDGKGIFSGLPDPVKVMRYHSLVMDRTKIPEVLEVVAESLDDGEIMAIQHQSAPCFGVQFHPESIGTETGKQMLENFLREIRKDEKVETVS</sequence>
<organism evidence="2 3">
    <name type="scientific">Heyndrickxia coagulans</name>
    <name type="common">Weizmannia coagulans</name>
    <dbReference type="NCBI Taxonomy" id="1398"/>
    <lineage>
        <taxon>Bacteria</taxon>
        <taxon>Bacillati</taxon>
        <taxon>Bacillota</taxon>
        <taxon>Bacilli</taxon>
        <taxon>Bacillales</taxon>
        <taxon>Bacillaceae</taxon>
        <taxon>Heyndrickxia</taxon>
    </lineage>
</organism>
<dbReference type="GO" id="GO:0000162">
    <property type="term" value="P:L-tryptophan biosynthetic process"/>
    <property type="evidence" value="ECO:0007669"/>
    <property type="project" value="TreeGrafter"/>
</dbReference>
<evidence type="ECO:0000313" key="2">
    <source>
        <dbReference type="EMBL" id="AJO21736.1"/>
    </source>
</evidence>
<dbReference type="GO" id="GO:0005829">
    <property type="term" value="C:cytosol"/>
    <property type="evidence" value="ECO:0007669"/>
    <property type="project" value="TreeGrafter"/>
</dbReference>
<dbReference type="FunFam" id="3.40.50.880:FF:000003">
    <property type="entry name" value="Anthranilate synthase component II"/>
    <property type="match status" value="1"/>
</dbReference>
<name>A0A0C5C4Q0_HEYCO</name>
<dbReference type="InterPro" id="IPR006221">
    <property type="entry name" value="TrpG/PapA_dom"/>
</dbReference>
<dbReference type="EMBL" id="CP010525">
    <property type="protein sequence ID" value="AJO21736.1"/>
    <property type="molecule type" value="Genomic_DNA"/>
</dbReference>
<dbReference type="Gene3D" id="3.40.50.880">
    <property type="match status" value="1"/>
</dbReference>
<dbReference type="Pfam" id="PF00117">
    <property type="entry name" value="GATase"/>
    <property type="match status" value="1"/>
</dbReference>
<reference evidence="3" key="1">
    <citation type="submission" date="2015-01" db="EMBL/GenBank/DDBJ databases">
        <title>Comparative genome analysis of Bacillus coagulans HM-08, Clostridium butyricum HM-68, Bacillus subtilis HM-66 and Bacillus paralicheniformis BL-09.</title>
        <authorList>
            <person name="Zhang H."/>
        </authorList>
    </citation>
    <scope>NUCLEOTIDE SEQUENCE [LARGE SCALE GENOMIC DNA]</scope>
    <source>
        <strain evidence="3">HM-08</strain>
    </source>
</reference>